<dbReference type="PANTHER" id="PTHR43540:SF6">
    <property type="entry name" value="ISOCHORISMATASE-LIKE DOMAIN-CONTAINING PROTEIN"/>
    <property type="match status" value="1"/>
</dbReference>
<organism evidence="3 4">
    <name type="scientific">Marinobacter salinexigens</name>
    <dbReference type="NCBI Taxonomy" id="2919747"/>
    <lineage>
        <taxon>Bacteria</taxon>
        <taxon>Pseudomonadati</taxon>
        <taxon>Pseudomonadota</taxon>
        <taxon>Gammaproteobacteria</taxon>
        <taxon>Pseudomonadales</taxon>
        <taxon>Marinobacteraceae</taxon>
        <taxon>Marinobacter</taxon>
    </lineage>
</organism>
<reference evidence="3 4" key="1">
    <citation type="submission" date="2019-08" db="EMBL/GenBank/DDBJ databases">
        <title>Marinobacter ZYF650 sp. nov., a marine bacterium isolated from seawater of the Mariana trench.</title>
        <authorList>
            <person name="Ahmad W."/>
        </authorList>
    </citation>
    <scope>NUCLEOTIDE SEQUENCE [LARGE SCALE GENOMIC DNA]</scope>
    <source>
        <strain evidence="3 4">ZYF650</strain>
    </source>
</reference>
<evidence type="ECO:0000256" key="1">
    <source>
        <dbReference type="ARBA" id="ARBA00022801"/>
    </source>
</evidence>
<name>A0A5B0V9F7_9GAMM</name>
<dbReference type="CDD" id="cd00431">
    <property type="entry name" value="cysteine_hydrolases"/>
    <property type="match status" value="1"/>
</dbReference>
<evidence type="ECO:0000259" key="2">
    <source>
        <dbReference type="Pfam" id="PF00857"/>
    </source>
</evidence>
<dbReference type="InterPro" id="IPR000868">
    <property type="entry name" value="Isochorismatase-like_dom"/>
</dbReference>
<dbReference type="GO" id="GO:0016787">
    <property type="term" value="F:hydrolase activity"/>
    <property type="evidence" value="ECO:0007669"/>
    <property type="project" value="UniProtKB-KW"/>
</dbReference>
<dbReference type="Pfam" id="PF00857">
    <property type="entry name" value="Isochorismatase"/>
    <property type="match status" value="1"/>
</dbReference>
<protein>
    <submittedName>
        <fullName evidence="3">Cysteine hydrolase</fullName>
    </submittedName>
</protein>
<comment type="caution">
    <text evidence="3">The sequence shown here is derived from an EMBL/GenBank/DDBJ whole genome shotgun (WGS) entry which is preliminary data.</text>
</comment>
<sequence>MPKLKHQWPIHRSRTALVIVDMQKVFCDPEGDLYVPSTKDVTPRISELAEACRSSGVPVIYLRHIVRGDGSDTGRMRDMYPDVDQVLARANPMVEVIDELAPKTGDVVVDKLFYSGFHYTDLDTVLRSKDVDTLIVCGTVTNVCCDTTIRDAVHREYKVIAVSDANAAMPYPDLGFGEVSAEEVQKVALTTFAYEFGEVANTEDVLARLRSSPNGSQTI</sequence>
<proteinExistence type="predicted"/>
<gene>
    <name evidence="3" type="ORF">FWJ25_17975</name>
</gene>
<dbReference type="AlphaFoldDB" id="A0A5B0V9F7"/>
<keyword evidence="1 3" id="KW-0378">Hydrolase</keyword>
<dbReference type="Gene3D" id="3.40.50.850">
    <property type="entry name" value="Isochorismatase-like"/>
    <property type="match status" value="1"/>
</dbReference>
<dbReference type="EMBL" id="VTUU01000014">
    <property type="protein sequence ID" value="KAA1170813.1"/>
    <property type="molecule type" value="Genomic_DNA"/>
</dbReference>
<evidence type="ECO:0000313" key="3">
    <source>
        <dbReference type="EMBL" id="KAA1170813.1"/>
    </source>
</evidence>
<dbReference type="InterPro" id="IPR036380">
    <property type="entry name" value="Isochorismatase-like_sf"/>
</dbReference>
<dbReference type="SUPFAM" id="SSF52499">
    <property type="entry name" value="Isochorismatase-like hydrolases"/>
    <property type="match status" value="1"/>
</dbReference>
<dbReference type="PANTHER" id="PTHR43540">
    <property type="entry name" value="PEROXYUREIDOACRYLATE/UREIDOACRYLATE AMIDOHYDROLASE-RELATED"/>
    <property type="match status" value="1"/>
</dbReference>
<accession>A0A5B0V9F7</accession>
<dbReference type="InterPro" id="IPR050272">
    <property type="entry name" value="Isochorismatase-like_hydrls"/>
</dbReference>
<keyword evidence="4" id="KW-1185">Reference proteome</keyword>
<dbReference type="Proteomes" id="UP000323161">
    <property type="component" value="Unassembled WGS sequence"/>
</dbReference>
<feature type="domain" description="Isochorismatase-like" evidence="2">
    <location>
        <begin position="15"/>
        <end position="204"/>
    </location>
</feature>
<dbReference type="RefSeq" id="WP_149601648.1">
    <property type="nucleotide sequence ID" value="NZ_VTUU01000014.1"/>
</dbReference>
<evidence type="ECO:0000313" key="4">
    <source>
        <dbReference type="Proteomes" id="UP000323161"/>
    </source>
</evidence>